<dbReference type="GO" id="GO:0008270">
    <property type="term" value="F:zinc ion binding"/>
    <property type="evidence" value="ECO:0007669"/>
    <property type="project" value="UniProtKB-KW"/>
</dbReference>
<dbReference type="PANTHER" id="PTHR32472">
    <property type="entry name" value="DNA REPAIR PROTEIN RADA"/>
    <property type="match status" value="1"/>
</dbReference>
<reference evidence="14 15" key="1">
    <citation type="submission" date="2018-06" db="EMBL/GenBank/DDBJ databases">
        <title>Lujinxingia sediminis gen. nov. sp. nov., a new facultative anaerobic member of the class Deltaproteobacteria, and proposal of Lujinxingaceae fam. nov.</title>
        <authorList>
            <person name="Guo L.-Y."/>
            <person name="Li C.-M."/>
            <person name="Wang S."/>
            <person name="Du Z.-J."/>
        </authorList>
    </citation>
    <scope>NUCLEOTIDE SEQUENCE [LARGE SCALE GENOMIC DNA]</scope>
    <source>
        <strain evidence="14 15">FA350</strain>
    </source>
</reference>
<keyword evidence="8 11" id="KW-0346">Stress response</keyword>
<keyword evidence="2 11" id="KW-0547">Nucleotide-binding</keyword>
<organism evidence="14 15">
    <name type="scientific">Bradymonas sediminis</name>
    <dbReference type="NCBI Taxonomy" id="1548548"/>
    <lineage>
        <taxon>Bacteria</taxon>
        <taxon>Deltaproteobacteria</taxon>
        <taxon>Bradymonadales</taxon>
        <taxon>Bradymonadaceae</taxon>
        <taxon>Bradymonas</taxon>
    </lineage>
</organism>
<keyword evidence="4 13" id="KW-0863">Zinc-finger</keyword>
<feature type="region of interest" description="Lon-protease-like" evidence="11">
    <location>
        <begin position="360"/>
        <end position="476"/>
    </location>
</feature>
<evidence type="ECO:0000256" key="7">
    <source>
        <dbReference type="ARBA" id="ARBA00022840"/>
    </source>
</evidence>
<evidence type="ECO:0000256" key="11">
    <source>
        <dbReference type="HAMAP-Rule" id="MF_01498"/>
    </source>
</evidence>
<keyword evidence="9 11" id="KW-0238">DNA-binding</keyword>
<dbReference type="SUPFAM" id="SSF54211">
    <property type="entry name" value="Ribosomal protein S5 domain 2-like"/>
    <property type="match status" value="1"/>
</dbReference>
<dbReference type="InterPro" id="IPR020568">
    <property type="entry name" value="Ribosomal_Su5_D2-typ_SF"/>
</dbReference>
<evidence type="ECO:0000313" key="14">
    <source>
        <dbReference type="EMBL" id="AWV88015.1"/>
    </source>
</evidence>
<evidence type="ECO:0000256" key="6">
    <source>
        <dbReference type="ARBA" id="ARBA00022833"/>
    </source>
</evidence>
<dbReference type="GO" id="GO:0005829">
    <property type="term" value="C:cytosol"/>
    <property type="evidence" value="ECO:0007669"/>
    <property type="project" value="TreeGrafter"/>
</dbReference>
<dbReference type="AlphaFoldDB" id="A0A2Z4FH14"/>
<accession>A0A2Z4FH14</accession>
<dbReference type="Pfam" id="PF13481">
    <property type="entry name" value="AAA_25"/>
    <property type="match status" value="1"/>
</dbReference>
<evidence type="ECO:0000256" key="3">
    <source>
        <dbReference type="ARBA" id="ARBA00022763"/>
    </source>
</evidence>
<dbReference type="Gene3D" id="3.30.230.10">
    <property type="match status" value="1"/>
</dbReference>
<dbReference type="InterPro" id="IPR020588">
    <property type="entry name" value="RecA_ATP-bd"/>
</dbReference>
<dbReference type="Pfam" id="PF18073">
    <property type="entry name" value="Zn_ribbon_LapB"/>
    <property type="match status" value="1"/>
</dbReference>
<keyword evidence="7 11" id="KW-0067">ATP-binding</keyword>
<keyword evidence="5" id="KW-0378">Hydrolase</keyword>
<evidence type="ECO:0000256" key="12">
    <source>
        <dbReference type="NCBIfam" id="TIGR00416"/>
    </source>
</evidence>
<dbReference type="GO" id="GO:0005524">
    <property type="term" value="F:ATP binding"/>
    <property type="evidence" value="ECO:0007669"/>
    <property type="project" value="UniProtKB-UniRule"/>
</dbReference>
<dbReference type="InterPro" id="IPR041166">
    <property type="entry name" value="Rubredoxin_2"/>
</dbReference>
<evidence type="ECO:0000313" key="15">
    <source>
        <dbReference type="Proteomes" id="UP000249799"/>
    </source>
</evidence>
<dbReference type="InterPro" id="IPR003593">
    <property type="entry name" value="AAA+_ATPase"/>
</dbReference>
<dbReference type="Pfam" id="PF13541">
    <property type="entry name" value="ChlI"/>
    <property type="match status" value="1"/>
</dbReference>
<keyword evidence="3 11" id="KW-0227">DNA damage</keyword>
<dbReference type="PROSITE" id="PS50162">
    <property type="entry name" value="RECA_2"/>
    <property type="match status" value="1"/>
</dbReference>
<dbReference type="GO" id="GO:0016787">
    <property type="term" value="F:hydrolase activity"/>
    <property type="evidence" value="ECO:0007669"/>
    <property type="project" value="UniProtKB-KW"/>
</dbReference>
<evidence type="ECO:0000256" key="9">
    <source>
        <dbReference type="ARBA" id="ARBA00023125"/>
    </source>
</evidence>
<protein>
    <recommendedName>
        <fullName evidence="11 12">DNA repair protein RadA</fullName>
    </recommendedName>
</protein>
<evidence type="ECO:0000256" key="4">
    <source>
        <dbReference type="ARBA" id="ARBA00022771"/>
    </source>
</evidence>
<dbReference type="PRINTS" id="PR01874">
    <property type="entry name" value="DNAREPAIRADA"/>
</dbReference>
<gene>
    <name evidence="11" type="primary">radA</name>
    <name evidence="14" type="ORF">DN745_01180</name>
</gene>
<dbReference type="Gene3D" id="3.40.50.300">
    <property type="entry name" value="P-loop containing nucleotide triphosphate hydrolases"/>
    <property type="match status" value="1"/>
</dbReference>
<dbReference type="SMART" id="SM00382">
    <property type="entry name" value="AAA"/>
    <property type="match status" value="1"/>
</dbReference>
<keyword evidence="15" id="KW-1185">Reference proteome</keyword>
<dbReference type="PANTHER" id="PTHR32472:SF10">
    <property type="entry name" value="DNA REPAIR PROTEIN RADA-LIKE PROTEIN"/>
    <property type="match status" value="1"/>
</dbReference>
<comment type="function">
    <text evidence="13">DNA-dependent ATPase involved in processing of recombination intermediates, plays a role in repairing DNA breaks. Stimulates the branch migration of RecA-mediated strand transfer reactions, allowing the 3' invading strand to extend heteroduplex DNA faster. Binds ssDNA in the presence of ADP but not other nucleotides, has ATPase activity that is stimulated by ssDNA and various branched DNA structures, but inhibited by SSB. Does not have RecA's homology-searching function.</text>
</comment>
<dbReference type="InterPro" id="IPR027417">
    <property type="entry name" value="P-loop_NTPase"/>
</dbReference>
<dbReference type="InterPro" id="IPR014721">
    <property type="entry name" value="Ribsml_uS5_D2-typ_fold_subgr"/>
</dbReference>
<comment type="function">
    <text evidence="11">Plays a role in repairing double-strand DNA breaks, probably involving stabilizing or processing branched DNA or blocked replication forks.</text>
</comment>
<comment type="domain">
    <text evidence="11">The middle region has homology to RecA with ATPase motifs including the RadA KNRFG motif, while the C-terminus is homologous to Lon protease.</text>
</comment>
<dbReference type="GO" id="GO:0140664">
    <property type="term" value="F:ATP-dependent DNA damage sensor activity"/>
    <property type="evidence" value="ECO:0007669"/>
    <property type="project" value="InterPro"/>
</dbReference>
<dbReference type="EMBL" id="CP030032">
    <property type="protein sequence ID" value="AWV88015.1"/>
    <property type="molecule type" value="Genomic_DNA"/>
</dbReference>
<dbReference type="KEGG" id="bsed:DN745_01180"/>
<feature type="binding site" evidence="11">
    <location>
        <begin position="104"/>
        <end position="111"/>
    </location>
    <ligand>
        <name>ATP</name>
        <dbReference type="ChEBI" id="CHEBI:30616"/>
    </ligand>
</feature>
<evidence type="ECO:0000256" key="8">
    <source>
        <dbReference type="ARBA" id="ARBA00023016"/>
    </source>
</evidence>
<evidence type="ECO:0000256" key="1">
    <source>
        <dbReference type="ARBA" id="ARBA00022723"/>
    </source>
</evidence>
<dbReference type="OrthoDB" id="9803906at2"/>
<dbReference type="NCBIfam" id="TIGR00416">
    <property type="entry name" value="sms"/>
    <property type="match status" value="1"/>
</dbReference>
<sequence>MAKARAVYVCQSCGYEHAKWSGKCSGCDEWNSLVEETRGGEKPASSLKSGPSLRAGYGAEGGMEPVRMADVELVEHNRINSGISEFDRVLGGGFVPGSVVLLGGDPGIGKSTLALQVAGDFAGRGLDVLYVSGEESLSQLKMRAQRLRIEADNVWVVGETSLERVEQRLRDKKPDMMVIDSIQTIATDQLTSSPGSVAQLRAVTSALTQSAKGLNIPTVLIGHVTKDGAIAGPKVLEHMVDTVLYFEGQPGMNYRVLRAVKNRYGSTNEIGVFEMRSTGLKEVHNPSAMFLAERPDNASGSAVVPIVEGTRPLLVEIQALVSPNNYGPPRITSIGVDQTRVMLLLNIIEKRTGLKIAGQDVFVNVAGGARVNEPAADLGIAVALLSSYLDRPVPGNLVVFGEVGLTGEVRAVPQAAGRLIEAKKLGFERGMLPRGNVPAIEEVTTPESAPFDGFKLEFARTLADLIREVFGADVLS</sequence>
<dbReference type="FunFam" id="3.40.50.300:FF:000050">
    <property type="entry name" value="DNA repair protein RadA"/>
    <property type="match status" value="1"/>
</dbReference>
<dbReference type="Proteomes" id="UP000249799">
    <property type="component" value="Chromosome"/>
</dbReference>
<evidence type="ECO:0000256" key="5">
    <source>
        <dbReference type="ARBA" id="ARBA00022801"/>
    </source>
</evidence>
<keyword evidence="6 13" id="KW-0862">Zinc</keyword>
<dbReference type="RefSeq" id="WP_111331379.1">
    <property type="nucleotide sequence ID" value="NZ_CP030032.1"/>
</dbReference>
<name>A0A2Z4FH14_9DELT</name>
<keyword evidence="1 11" id="KW-0479">Metal-binding</keyword>
<dbReference type="HAMAP" id="MF_01498">
    <property type="entry name" value="RadA_bact"/>
    <property type="match status" value="1"/>
</dbReference>
<dbReference type="GO" id="GO:0003684">
    <property type="term" value="F:damaged DNA binding"/>
    <property type="evidence" value="ECO:0007669"/>
    <property type="project" value="InterPro"/>
</dbReference>
<dbReference type="GO" id="GO:0000725">
    <property type="term" value="P:recombinational repair"/>
    <property type="evidence" value="ECO:0007669"/>
    <property type="project" value="UniProtKB-UniRule"/>
</dbReference>
<dbReference type="SUPFAM" id="SSF52540">
    <property type="entry name" value="P-loop containing nucleoside triphosphate hydrolases"/>
    <property type="match status" value="1"/>
</dbReference>
<keyword evidence="10 11" id="KW-0234">DNA repair</keyword>
<evidence type="ECO:0000256" key="10">
    <source>
        <dbReference type="ARBA" id="ARBA00023204"/>
    </source>
</evidence>
<feature type="short sequence motif" description="RadA KNRFG motif" evidence="11">
    <location>
        <begin position="261"/>
        <end position="265"/>
    </location>
</feature>
<evidence type="ECO:0000256" key="13">
    <source>
        <dbReference type="RuleBase" id="RU003555"/>
    </source>
</evidence>
<dbReference type="CDD" id="cd01121">
    <property type="entry name" value="RadA_SMS_N"/>
    <property type="match status" value="1"/>
</dbReference>
<proteinExistence type="inferred from homology"/>
<evidence type="ECO:0000256" key="2">
    <source>
        <dbReference type="ARBA" id="ARBA00022741"/>
    </source>
</evidence>
<dbReference type="InterPro" id="IPR004504">
    <property type="entry name" value="DNA_repair_RadA"/>
</dbReference>
<comment type="similarity">
    <text evidence="11 13">Belongs to the RecA family. RadA subfamily.</text>
</comment>